<dbReference type="STRING" id="1798407.A3A16_03400"/>
<sequence length="102" mass="11401">MLKGLITRLGILFFLLSVVLFFVLVIGFSGAAGAQSVELPPNVYTVQTFKTYNIDNIAAFDNEVNQWLREHPNIEVIDMSEAAARDAVLGDVRVKSVLYRNR</sequence>
<name>A0A1G1ZRC0_9BACT</name>
<evidence type="ECO:0000313" key="1">
    <source>
        <dbReference type="EMBL" id="OGY66387.1"/>
    </source>
</evidence>
<reference evidence="1 2" key="1">
    <citation type="journal article" date="2016" name="Nat. Commun.">
        <title>Thousands of microbial genomes shed light on interconnected biogeochemical processes in an aquifer system.</title>
        <authorList>
            <person name="Anantharaman K."/>
            <person name="Brown C.T."/>
            <person name="Hug L.A."/>
            <person name="Sharon I."/>
            <person name="Castelle C.J."/>
            <person name="Probst A.J."/>
            <person name="Thomas B.C."/>
            <person name="Singh A."/>
            <person name="Wilkins M.J."/>
            <person name="Karaoz U."/>
            <person name="Brodie E.L."/>
            <person name="Williams K.H."/>
            <person name="Hubbard S.S."/>
            <person name="Banfield J.F."/>
        </authorList>
    </citation>
    <scope>NUCLEOTIDE SEQUENCE [LARGE SCALE GENOMIC DNA]</scope>
</reference>
<dbReference type="EMBL" id="MHJJ01000001">
    <property type="protein sequence ID" value="OGY66387.1"/>
    <property type="molecule type" value="Genomic_DNA"/>
</dbReference>
<organism evidence="1 2">
    <name type="scientific">Candidatus Harrisonbacteria bacterium RIFCSPLOWO2_01_FULL_44_18</name>
    <dbReference type="NCBI Taxonomy" id="1798407"/>
    <lineage>
        <taxon>Bacteria</taxon>
        <taxon>Candidatus Harrisoniibacteriota</taxon>
    </lineage>
</organism>
<proteinExistence type="predicted"/>
<protein>
    <submittedName>
        <fullName evidence="1">Uncharacterized protein</fullName>
    </submittedName>
</protein>
<dbReference type="AlphaFoldDB" id="A0A1G1ZRC0"/>
<evidence type="ECO:0000313" key="2">
    <source>
        <dbReference type="Proteomes" id="UP000177942"/>
    </source>
</evidence>
<dbReference type="Proteomes" id="UP000177942">
    <property type="component" value="Unassembled WGS sequence"/>
</dbReference>
<accession>A0A1G1ZRC0</accession>
<gene>
    <name evidence="1" type="ORF">A3A16_03400</name>
</gene>
<comment type="caution">
    <text evidence="1">The sequence shown here is derived from an EMBL/GenBank/DDBJ whole genome shotgun (WGS) entry which is preliminary data.</text>
</comment>